<sequence>MIEVIAQGTDVPELNTEIVFRRRPLSLPEDLRPAWRIGLLVLLLSTCCRGGKSSRARLHVLSWGIRTKESQVDLVAAISGNLNPGTLLVRFDPFLDRALDFAIGEGAIQHVGGKSVALTQTGKRLSEEIRQSDSVFVAEKKFIDLIGQKVSEELVRQMFGWKD</sequence>
<proteinExistence type="predicted"/>
<dbReference type="EMBL" id="CP001965">
    <property type="protein sequence ID" value="ADE11338.1"/>
    <property type="molecule type" value="Genomic_DNA"/>
</dbReference>
<dbReference type="eggNOG" id="ENOG503308U">
    <property type="taxonomic scope" value="Bacteria"/>
</dbReference>
<evidence type="ECO:0000313" key="1">
    <source>
        <dbReference type="EMBL" id="ADE11338.1"/>
    </source>
</evidence>
<protein>
    <submittedName>
        <fullName evidence="1">Uncharacterized protein</fullName>
    </submittedName>
</protein>
<reference evidence="1 2" key="1">
    <citation type="submission" date="2010-03" db="EMBL/GenBank/DDBJ databases">
        <title>Complete sequence of Sideroxydans lithotrophicus ES-1.</title>
        <authorList>
            <consortium name="US DOE Joint Genome Institute"/>
            <person name="Lucas S."/>
            <person name="Copeland A."/>
            <person name="Lapidus A."/>
            <person name="Cheng J.-F."/>
            <person name="Bruce D."/>
            <person name="Goodwin L."/>
            <person name="Pitluck S."/>
            <person name="Munk A.C."/>
            <person name="Detter J.C."/>
            <person name="Han C."/>
            <person name="Tapia R."/>
            <person name="Larimer F."/>
            <person name="Land M."/>
            <person name="Hauser L."/>
            <person name="Kyrpides N."/>
            <person name="Ivanova N."/>
            <person name="Emerson D."/>
            <person name="Woyke T."/>
        </authorList>
    </citation>
    <scope>NUCLEOTIDE SEQUENCE [LARGE SCALE GENOMIC DNA]</scope>
    <source>
        <strain evidence="1 2">ES-1</strain>
    </source>
</reference>
<organism evidence="1 2">
    <name type="scientific">Sideroxydans lithotrophicus (strain ES-1)</name>
    <dbReference type="NCBI Taxonomy" id="580332"/>
    <lineage>
        <taxon>Bacteria</taxon>
        <taxon>Pseudomonadati</taxon>
        <taxon>Pseudomonadota</taxon>
        <taxon>Betaproteobacteria</taxon>
        <taxon>Nitrosomonadales</taxon>
        <taxon>Gallionellaceae</taxon>
        <taxon>Sideroxydans</taxon>
    </lineage>
</organism>
<dbReference type="OrthoDB" id="7848342at2"/>
<gene>
    <name evidence="1" type="ordered locus">Slit_1100</name>
</gene>
<dbReference type="RefSeq" id="WP_013029236.1">
    <property type="nucleotide sequence ID" value="NC_013959.1"/>
</dbReference>
<keyword evidence="2" id="KW-1185">Reference proteome</keyword>
<name>D5CQV2_SIDLE</name>
<dbReference type="AlphaFoldDB" id="D5CQV2"/>
<dbReference type="Proteomes" id="UP000001625">
    <property type="component" value="Chromosome"/>
</dbReference>
<dbReference type="HOGENOM" id="CLU_138425_0_0_4"/>
<evidence type="ECO:0000313" key="2">
    <source>
        <dbReference type="Proteomes" id="UP000001625"/>
    </source>
</evidence>
<accession>D5CQV2</accession>
<dbReference type="KEGG" id="slt:Slit_1100"/>
<dbReference type="STRING" id="580332.Slit_1100"/>